<dbReference type="InterPro" id="IPR058627">
    <property type="entry name" value="MdtA-like_C"/>
</dbReference>
<dbReference type="Proteomes" id="UP000009145">
    <property type="component" value="Chromosome"/>
</dbReference>
<evidence type="ECO:0000256" key="4">
    <source>
        <dbReference type="SAM" id="SignalP"/>
    </source>
</evidence>
<evidence type="ECO:0000259" key="8">
    <source>
        <dbReference type="Pfam" id="PF25967"/>
    </source>
</evidence>
<dbReference type="RefSeq" id="WP_014704398.1">
    <property type="nucleotide sequence ID" value="NC_017856.1"/>
</dbReference>
<dbReference type="EMBL" id="CP003380">
    <property type="protein sequence ID" value="AFJ02978.1"/>
    <property type="molecule type" value="Genomic_DNA"/>
</dbReference>
<feature type="domain" description="Multidrug resistance protein MdtA-like beta-barrel" evidence="7">
    <location>
        <begin position="214"/>
        <end position="302"/>
    </location>
</feature>
<evidence type="ECO:0000256" key="3">
    <source>
        <dbReference type="SAM" id="Coils"/>
    </source>
</evidence>
<keyword evidence="4" id="KW-0732">Signal</keyword>
<dbReference type="FunFam" id="2.40.420.20:FF:000001">
    <property type="entry name" value="Efflux RND transporter periplasmic adaptor subunit"/>
    <property type="match status" value="1"/>
</dbReference>
<dbReference type="GO" id="GO:0022857">
    <property type="term" value="F:transmembrane transporter activity"/>
    <property type="evidence" value="ECO:0007669"/>
    <property type="project" value="InterPro"/>
</dbReference>
<evidence type="ECO:0000256" key="2">
    <source>
        <dbReference type="ARBA" id="ARBA00009477"/>
    </source>
</evidence>
<dbReference type="eggNOG" id="COG0845">
    <property type="taxonomic scope" value="Bacteria"/>
</dbReference>
<dbReference type="GO" id="GO:0046677">
    <property type="term" value="P:response to antibiotic"/>
    <property type="evidence" value="ECO:0007669"/>
    <property type="project" value="TreeGrafter"/>
</dbReference>
<accession>I1YJ85</accession>
<protein>
    <submittedName>
        <fullName evidence="9">Multidrug/solvent RND membrane fusion protein</fullName>
    </submittedName>
</protein>
<dbReference type="Gene3D" id="1.10.287.470">
    <property type="entry name" value="Helix hairpin bin"/>
    <property type="match status" value="1"/>
</dbReference>
<dbReference type="InterPro" id="IPR058625">
    <property type="entry name" value="MdtA-like_BSH"/>
</dbReference>
<evidence type="ECO:0000259" key="6">
    <source>
        <dbReference type="Pfam" id="PF25917"/>
    </source>
</evidence>
<gene>
    <name evidence="9" type="ordered locus">Q7C_1837</name>
</gene>
<dbReference type="Gene3D" id="2.40.420.20">
    <property type="match status" value="1"/>
</dbReference>
<keyword evidence="3" id="KW-0175">Coiled coil</keyword>
<dbReference type="OrthoDB" id="9800613at2"/>
<comment type="subcellular location">
    <subcellularLocation>
        <location evidence="1">Cell inner membrane</location>
        <topology evidence="1">Lipid-anchor</topology>
    </subcellularLocation>
</comment>
<dbReference type="PANTHER" id="PTHR30158:SF3">
    <property type="entry name" value="MULTIDRUG EFFLUX PUMP SUBUNIT ACRA-RELATED"/>
    <property type="match status" value="1"/>
</dbReference>
<dbReference type="SUPFAM" id="SSF111369">
    <property type="entry name" value="HlyD-like secretion proteins"/>
    <property type="match status" value="1"/>
</dbReference>
<evidence type="ECO:0000256" key="1">
    <source>
        <dbReference type="ARBA" id="ARBA00004519"/>
    </source>
</evidence>
<feature type="domain" description="Multidrug resistance protein MdtA-like C-terminal permuted SH3" evidence="8">
    <location>
        <begin position="306"/>
        <end position="368"/>
    </location>
</feature>
<organism evidence="9 10">
    <name type="scientific">Methylophaga frappieri (strain ATCC BAA-2434 / DSM 25690 / JAM7)</name>
    <dbReference type="NCBI Taxonomy" id="754477"/>
    <lineage>
        <taxon>Bacteria</taxon>
        <taxon>Pseudomonadati</taxon>
        <taxon>Pseudomonadota</taxon>
        <taxon>Gammaproteobacteria</taxon>
        <taxon>Thiotrichales</taxon>
        <taxon>Piscirickettsiaceae</taxon>
        <taxon>Methylophaga</taxon>
    </lineage>
</organism>
<proteinExistence type="inferred from homology"/>
<name>I1YJ85_METFJ</name>
<feature type="coiled-coil region" evidence="3">
    <location>
        <begin position="108"/>
        <end position="159"/>
    </location>
</feature>
<evidence type="ECO:0000313" key="10">
    <source>
        <dbReference type="Proteomes" id="UP000009145"/>
    </source>
</evidence>
<dbReference type="InterPro" id="IPR006143">
    <property type="entry name" value="RND_pump_MFP"/>
</dbReference>
<dbReference type="STRING" id="754477.Q7C_1837"/>
<sequence length="386" mass="42339" precursor="true">MTSQSNLLYRFIPLLFAFGLLSACLSEQDQQQNTGAAQQKMAVNVVMVENTTVQLTTQLPARTTAIRRAEVRPQVDGIIEKRLFTEGAHVKAGEQLYQIEAAPYQAEVNNAKAILQRAKANVRVTERRQARYKKLLDDNAISQQEYDEALAAFEQAQAEVAVSNAALDTALINLRYTSVNAPIEGQIGISHVTEGALVTAGQSDSLATIHQLDPIYVDITQASRELLRLRRELMTGDLEKNGEVTVSLTLEDDTAYSHKGTLAFSEVNVNEMTGSIVMRAQFPNPDGLLLPGMYVRAEVDEGRVDDAILVPQKAVTFGREGQASVFVVNADNIVELHNVQIRRDLGQNWLIETGLNVGDAVIVEGLQKIGVGLEVEIANKTEQEGR</sequence>
<dbReference type="Pfam" id="PF25944">
    <property type="entry name" value="Beta-barrel_RND"/>
    <property type="match status" value="1"/>
</dbReference>
<dbReference type="Gene3D" id="2.40.30.170">
    <property type="match status" value="1"/>
</dbReference>
<dbReference type="PATRIC" id="fig|754477.3.peg.1808"/>
<comment type="similarity">
    <text evidence="2">Belongs to the membrane fusion protein (MFP) (TC 8.A.1) family.</text>
</comment>
<feature type="domain" description="Multidrug resistance protein MdtA-like barrel-sandwich hybrid" evidence="6">
    <location>
        <begin position="67"/>
        <end position="209"/>
    </location>
</feature>
<dbReference type="GO" id="GO:0005886">
    <property type="term" value="C:plasma membrane"/>
    <property type="evidence" value="ECO:0007669"/>
    <property type="project" value="UniProtKB-SubCell"/>
</dbReference>
<dbReference type="Pfam" id="PF25917">
    <property type="entry name" value="BSH_RND"/>
    <property type="match status" value="1"/>
</dbReference>
<dbReference type="KEGG" id="mec:Q7C_1837"/>
<evidence type="ECO:0000313" key="9">
    <source>
        <dbReference type="EMBL" id="AFJ02978.1"/>
    </source>
</evidence>
<reference evidence="9 10" key="1">
    <citation type="journal article" date="2012" name="J. Bacteriol.">
        <title>Complete genome sequences of Methylophaga sp. strain JAM1 and Methylophaga sp. strain JAM7.</title>
        <authorList>
            <person name="Villeneuve C."/>
            <person name="Martineau C."/>
            <person name="Mauffrey F."/>
            <person name="Villemur R."/>
        </authorList>
    </citation>
    <scope>NUCLEOTIDE SEQUENCE [LARGE SCALE GENOMIC DNA]</scope>
    <source>
        <strain evidence="9 10">JAM7</strain>
    </source>
</reference>
<dbReference type="HOGENOM" id="CLU_018816_2_1_6"/>
<feature type="domain" description="Multidrug resistance protein MdtA-like alpha-helical hairpin" evidence="5">
    <location>
        <begin position="108"/>
        <end position="177"/>
    </location>
</feature>
<dbReference type="PANTHER" id="PTHR30158">
    <property type="entry name" value="ACRA/E-RELATED COMPONENT OF DRUG EFFLUX TRANSPORTER"/>
    <property type="match status" value="1"/>
</dbReference>
<keyword evidence="10" id="KW-1185">Reference proteome</keyword>
<dbReference type="InterPro" id="IPR058626">
    <property type="entry name" value="MdtA-like_b-barrel"/>
</dbReference>
<feature type="signal peptide" evidence="4">
    <location>
        <begin position="1"/>
        <end position="22"/>
    </location>
</feature>
<dbReference type="InterPro" id="IPR058624">
    <property type="entry name" value="MdtA-like_HH"/>
</dbReference>
<dbReference type="NCBIfam" id="TIGR01730">
    <property type="entry name" value="RND_mfp"/>
    <property type="match status" value="1"/>
</dbReference>
<evidence type="ECO:0000259" key="5">
    <source>
        <dbReference type="Pfam" id="PF25876"/>
    </source>
</evidence>
<dbReference type="Pfam" id="PF25967">
    <property type="entry name" value="RND-MFP_C"/>
    <property type="match status" value="1"/>
</dbReference>
<dbReference type="AlphaFoldDB" id="I1YJ85"/>
<dbReference type="Gene3D" id="2.40.50.100">
    <property type="match status" value="1"/>
</dbReference>
<feature type="chain" id="PRO_5003654509" evidence="4">
    <location>
        <begin position="23"/>
        <end position="386"/>
    </location>
</feature>
<dbReference type="Pfam" id="PF25876">
    <property type="entry name" value="HH_MFP_RND"/>
    <property type="match status" value="1"/>
</dbReference>
<evidence type="ECO:0000259" key="7">
    <source>
        <dbReference type="Pfam" id="PF25944"/>
    </source>
</evidence>